<dbReference type="AlphaFoldDB" id="J0WXG5"/>
<accession>J0WXG5</accession>
<evidence type="ECO:0000256" key="2">
    <source>
        <dbReference type="SAM" id="Phobius"/>
    </source>
</evidence>
<keyword evidence="2" id="KW-0812">Transmembrane</keyword>
<protein>
    <submittedName>
        <fullName evidence="3">Uncharacterized protein</fullName>
    </submittedName>
</protein>
<feature type="transmembrane region" description="Helical" evidence="2">
    <location>
        <begin position="317"/>
        <end position="339"/>
    </location>
</feature>
<keyword evidence="4" id="KW-1185">Reference proteome</keyword>
<feature type="region of interest" description="Disordered" evidence="1">
    <location>
        <begin position="280"/>
        <end position="309"/>
    </location>
</feature>
<dbReference type="OrthoDB" id="2576082at2759"/>
<dbReference type="Gene3D" id="2.60.120.260">
    <property type="entry name" value="Galactose-binding domain-like"/>
    <property type="match status" value="2"/>
</dbReference>
<dbReference type="Proteomes" id="UP000006514">
    <property type="component" value="Unassembled WGS sequence"/>
</dbReference>
<keyword evidence="2" id="KW-0472">Membrane</keyword>
<evidence type="ECO:0000256" key="1">
    <source>
        <dbReference type="SAM" id="MobiDB-lite"/>
    </source>
</evidence>
<dbReference type="InParanoid" id="J0WXG5"/>
<keyword evidence="2" id="KW-1133">Transmembrane helix</keyword>
<feature type="compositionally biased region" description="Low complexity" evidence="1">
    <location>
        <begin position="285"/>
        <end position="301"/>
    </location>
</feature>
<proteinExistence type="predicted"/>
<organism evidence="3 4">
    <name type="scientific">Auricularia subglabra (strain TFB-10046 / SS5)</name>
    <name type="common">White-rot fungus</name>
    <name type="synonym">Auricularia delicata (strain TFB10046)</name>
    <dbReference type="NCBI Taxonomy" id="717982"/>
    <lineage>
        <taxon>Eukaryota</taxon>
        <taxon>Fungi</taxon>
        <taxon>Dikarya</taxon>
        <taxon>Basidiomycota</taxon>
        <taxon>Agaricomycotina</taxon>
        <taxon>Agaricomycetes</taxon>
        <taxon>Auriculariales</taxon>
        <taxon>Auriculariaceae</taxon>
        <taxon>Auricularia</taxon>
    </lineage>
</organism>
<dbReference type="EMBL" id="JH687793">
    <property type="protein sequence ID" value="EJD41440.1"/>
    <property type="molecule type" value="Genomic_DNA"/>
</dbReference>
<sequence length="397" mass="43553">MFGSDQGYVVVTNNDTQVTFNPTDQWQRLPSSPDNYMSPSYALTPAQGATASLTFNGTCVYYYSDKKSTHGAFNVQIDDSDPAQLSSFSETSVGEMLLYASPVLSRDEHVLLITNLETNVVAVSFFIYRPSDLPSPEQCADPSTPPVNLDVQPPSDMDITVKAGDQSLLFAPSDQWEEFEDYKLSYSRGASIEFTFLGTNVWYTSDMNWDHGSFSVTLDGSDPTTLTSFSLSRRGDQVLYGSPDLSPGKHTLRIFNEDNKAMGIENFIYRPCVENVTAPAPPSSSFPSSASSTGGSPTPSSRQASVKPQGGRLSDGAFIGIAVGVVSFVHLSIFVFFVVRQLRRARRNNQIRHTIPYHPQLFSVLDLEGMEPASRSFPSGKTEKAAVSTRWVSFPDD</sequence>
<gene>
    <name evidence="3" type="ORF">AURDEDRAFT_169603</name>
</gene>
<evidence type="ECO:0000313" key="3">
    <source>
        <dbReference type="EMBL" id="EJD41440.1"/>
    </source>
</evidence>
<evidence type="ECO:0000313" key="4">
    <source>
        <dbReference type="Proteomes" id="UP000006514"/>
    </source>
</evidence>
<name>J0WXG5_AURST</name>
<dbReference type="KEGG" id="adl:AURDEDRAFT_169603"/>
<reference evidence="4" key="1">
    <citation type="journal article" date="2012" name="Science">
        <title>The Paleozoic origin of enzymatic lignin decomposition reconstructed from 31 fungal genomes.</title>
        <authorList>
            <person name="Floudas D."/>
            <person name="Binder M."/>
            <person name="Riley R."/>
            <person name="Barry K."/>
            <person name="Blanchette R.A."/>
            <person name="Henrissat B."/>
            <person name="Martinez A.T."/>
            <person name="Otillar R."/>
            <person name="Spatafora J.W."/>
            <person name="Yadav J.S."/>
            <person name="Aerts A."/>
            <person name="Benoit I."/>
            <person name="Boyd A."/>
            <person name="Carlson A."/>
            <person name="Copeland A."/>
            <person name="Coutinho P.M."/>
            <person name="de Vries R.P."/>
            <person name="Ferreira P."/>
            <person name="Findley K."/>
            <person name="Foster B."/>
            <person name="Gaskell J."/>
            <person name="Glotzer D."/>
            <person name="Gorecki P."/>
            <person name="Heitman J."/>
            <person name="Hesse C."/>
            <person name="Hori C."/>
            <person name="Igarashi K."/>
            <person name="Jurgens J.A."/>
            <person name="Kallen N."/>
            <person name="Kersten P."/>
            <person name="Kohler A."/>
            <person name="Kuees U."/>
            <person name="Kumar T.K.A."/>
            <person name="Kuo A."/>
            <person name="LaButti K."/>
            <person name="Larrondo L.F."/>
            <person name="Lindquist E."/>
            <person name="Ling A."/>
            <person name="Lombard V."/>
            <person name="Lucas S."/>
            <person name="Lundell T."/>
            <person name="Martin R."/>
            <person name="McLaughlin D.J."/>
            <person name="Morgenstern I."/>
            <person name="Morin E."/>
            <person name="Murat C."/>
            <person name="Nagy L.G."/>
            <person name="Nolan M."/>
            <person name="Ohm R.A."/>
            <person name="Patyshakuliyeva A."/>
            <person name="Rokas A."/>
            <person name="Ruiz-Duenas F.J."/>
            <person name="Sabat G."/>
            <person name="Salamov A."/>
            <person name="Samejima M."/>
            <person name="Schmutz J."/>
            <person name="Slot J.C."/>
            <person name="St John F."/>
            <person name="Stenlid J."/>
            <person name="Sun H."/>
            <person name="Sun S."/>
            <person name="Syed K."/>
            <person name="Tsang A."/>
            <person name="Wiebenga A."/>
            <person name="Young D."/>
            <person name="Pisabarro A."/>
            <person name="Eastwood D.C."/>
            <person name="Martin F."/>
            <person name="Cullen D."/>
            <person name="Grigoriev I.V."/>
            <person name="Hibbett D.S."/>
        </authorList>
    </citation>
    <scope>NUCLEOTIDE SEQUENCE [LARGE SCALE GENOMIC DNA]</scope>
    <source>
        <strain evidence="4">TFB10046</strain>
    </source>
</reference>
<feature type="region of interest" description="Disordered" evidence="1">
    <location>
        <begin position="374"/>
        <end position="397"/>
    </location>
</feature>